<dbReference type="RefSeq" id="WP_133122207.1">
    <property type="nucleotide sequence ID" value="NZ_PJNI01000014.1"/>
</dbReference>
<feature type="non-terminal residue" evidence="3">
    <location>
        <position position="1103"/>
    </location>
</feature>
<reference evidence="3 4" key="1">
    <citation type="submission" date="2017-12" db="EMBL/GenBank/DDBJ databases">
        <title>The draft genome sequence of Brumimicrobium saltpan LHR20.</title>
        <authorList>
            <person name="Do Z.-J."/>
            <person name="Luo H.-R."/>
        </authorList>
    </citation>
    <scope>NUCLEOTIDE SEQUENCE [LARGE SCALE GENOMIC DNA]</scope>
    <source>
        <strain evidence="3 4">LHR20</strain>
    </source>
</reference>
<organism evidence="3 4">
    <name type="scientific">Brumimicrobium salinarum</name>
    <dbReference type="NCBI Taxonomy" id="2058658"/>
    <lineage>
        <taxon>Bacteria</taxon>
        <taxon>Pseudomonadati</taxon>
        <taxon>Bacteroidota</taxon>
        <taxon>Flavobacteriia</taxon>
        <taxon>Flavobacteriales</taxon>
        <taxon>Crocinitomicaceae</taxon>
        <taxon>Brumimicrobium</taxon>
    </lineage>
</organism>
<sequence>MRDLSKIIIVLFLGMAQFAITQTTCFQADNNYVFEGGSSTKSIAYGDFNNDGVLDVVMGNTTGASANPSLQRLIYIEGNSGRSYALPINQTSGERVMDVEAGDINGDGDLDVVLINFISNKVSVVFGNGDGTFQTPVSYTSGFGPNSLEIADFNNDSHLDVAVIGNGNELNIFLNDPGNVGTLLPQPSIGLGGGTSPSGIVSADFDNDGNIDLATSNSALGNAFILKGDGSGNFTNVATITTGLGSADIAADDLNGNGSTDLVVVNEDANNLSVLLNNGSGTFSSAVNYSVGTKPTAVQIADLDADGNNDIVCINVFDNSMSILEGTGGGSFASQNVIQSFGTPEDLVIADFDGDGYLDIANASSIGAQMPVFYGFGDGSFDIGKAIPVGNSPRDVAIGDFDGDGNNDFVNVNFNDNTASIFLNNGAGDYSFSLNLTTGANPSSVTVGDFNGDGQDDIIVSNYTDGTASVYLNSGGVFSSPTTINVNANPLKIKKGDFNSDNNLDLFVLNEADQVSVLPGNGAGGFLTPITSSTNSTPRDIAVGDIDNDGDDDFAIAAFGANNVQTFKSDGISTFTAAQSVNTGSGPSGLIMADLNSNGTPELIVACESTNQLNVKINGGSGLFSPLPAFNKVYPTTEADPVSVTAGDFNGDGFIDVAVAHRISTGSTGNVVLYVGDNAGNLTKDNKYVTGLNPVAIVTGFLDNNTSLDLAVVNELSDYVSIMLSSSSSPVITASGSPTICGSGSVTLTSTAAGQYLWSNGATSQSITVSTAGAYSVTTTAPGGGCSATSNIINVTVQPSPTLTFTGNTNLCIGNSTSITVSGADNYQWSDGLGTAATQNLTPTANKTYQVVGTNANGCTDTLEIPITVNPLPDASFNSLASQYCEAAGVVNLVPTTSGGTFSGPGTSGTTFDPSIAGVGTHTIIYSITDGNGCVNTSSQSVQVTAGGVDATFTTLNAQYCEDDAPITLVPVNSGGTFSGDGVSGNVFDPDDANIGTNTITYSITSGGCSGTSSQTVTINEVPDPDFNGLNNEYCLNDAAATLVPDVSGGTFSGPGISGLNFDPSVAGVGTHSVVYNITVNGCTDSKTKTVTVTPLPDATFAG</sequence>
<protein>
    <recommendedName>
        <fullName evidence="5">Ig-like domain-containing protein</fullName>
    </recommendedName>
</protein>
<name>A0A2I0R0I2_9FLAO</name>
<dbReference type="EMBL" id="PJNI01000014">
    <property type="protein sequence ID" value="PKR80084.1"/>
    <property type="molecule type" value="Genomic_DNA"/>
</dbReference>
<dbReference type="AlphaFoldDB" id="A0A2I0R0I2"/>
<comment type="caution">
    <text evidence="3">The sequence shown here is derived from an EMBL/GenBank/DDBJ whole genome shotgun (WGS) entry which is preliminary data.</text>
</comment>
<keyword evidence="4" id="KW-1185">Reference proteome</keyword>
<feature type="chain" id="PRO_5014140355" description="Ig-like domain-containing protein" evidence="2">
    <location>
        <begin position="22"/>
        <end position="1103"/>
    </location>
</feature>
<dbReference type="OrthoDB" id="1110367at2"/>
<dbReference type="InterPro" id="IPR013517">
    <property type="entry name" value="FG-GAP"/>
</dbReference>
<dbReference type="Proteomes" id="UP000236654">
    <property type="component" value="Unassembled WGS sequence"/>
</dbReference>
<accession>A0A2I0R0I2</accession>
<dbReference type="SUPFAM" id="SSF69318">
    <property type="entry name" value="Integrin alpha N-terminal domain"/>
    <property type="match status" value="3"/>
</dbReference>
<evidence type="ECO:0000313" key="4">
    <source>
        <dbReference type="Proteomes" id="UP000236654"/>
    </source>
</evidence>
<dbReference type="Gene3D" id="2.30.30.100">
    <property type="match status" value="1"/>
</dbReference>
<dbReference type="Gene3D" id="2.40.128.340">
    <property type="match status" value="1"/>
</dbReference>
<feature type="signal peptide" evidence="2">
    <location>
        <begin position="1"/>
        <end position="21"/>
    </location>
</feature>
<dbReference type="Gene3D" id="2.130.10.130">
    <property type="entry name" value="Integrin alpha, N-terminal"/>
    <property type="match status" value="3"/>
</dbReference>
<evidence type="ECO:0008006" key="5">
    <source>
        <dbReference type="Google" id="ProtNLM"/>
    </source>
</evidence>
<evidence type="ECO:0000256" key="1">
    <source>
        <dbReference type="ARBA" id="ARBA00022729"/>
    </source>
</evidence>
<dbReference type="PANTHER" id="PTHR46580:SF4">
    <property type="entry name" value="ATP_GTP-BINDING PROTEIN"/>
    <property type="match status" value="1"/>
</dbReference>
<dbReference type="InterPro" id="IPR028994">
    <property type="entry name" value="Integrin_alpha_N"/>
</dbReference>
<evidence type="ECO:0000256" key="2">
    <source>
        <dbReference type="SAM" id="SignalP"/>
    </source>
</evidence>
<proteinExistence type="predicted"/>
<dbReference type="PANTHER" id="PTHR46580">
    <property type="entry name" value="SENSOR KINASE-RELATED"/>
    <property type="match status" value="1"/>
</dbReference>
<keyword evidence="1 2" id="KW-0732">Signal</keyword>
<gene>
    <name evidence="3" type="ORF">CW751_12040</name>
</gene>
<evidence type="ECO:0000313" key="3">
    <source>
        <dbReference type="EMBL" id="PKR80084.1"/>
    </source>
</evidence>
<dbReference type="Pfam" id="PF13517">
    <property type="entry name" value="FG-GAP_3"/>
    <property type="match status" value="5"/>
</dbReference>